<gene>
    <name evidence="1" type="ORF">TRIUR3_28931</name>
</gene>
<dbReference type="AlphaFoldDB" id="M8AK28"/>
<proteinExistence type="predicted"/>
<reference evidence="1" key="1">
    <citation type="journal article" date="2013" name="Nature">
        <title>Draft genome of the wheat A-genome progenitor Triticum urartu.</title>
        <authorList>
            <person name="Ling H.Q."/>
            <person name="Zhao S."/>
            <person name="Liu D."/>
            <person name="Wang J."/>
            <person name="Sun H."/>
            <person name="Zhang C."/>
            <person name="Fan H."/>
            <person name="Li D."/>
            <person name="Dong L."/>
            <person name="Tao Y."/>
            <person name="Gao C."/>
            <person name="Wu H."/>
            <person name="Li Y."/>
            <person name="Cui Y."/>
            <person name="Guo X."/>
            <person name="Zheng S."/>
            <person name="Wang B."/>
            <person name="Yu K."/>
            <person name="Liang Q."/>
            <person name="Yang W."/>
            <person name="Lou X."/>
            <person name="Chen J."/>
            <person name="Feng M."/>
            <person name="Jian J."/>
            <person name="Zhang X."/>
            <person name="Luo G."/>
            <person name="Jiang Y."/>
            <person name="Liu J."/>
            <person name="Wang Z."/>
            <person name="Sha Y."/>
            <person name="Zhang B."/>
            <person name="Wu H."/>
            <person name="Tang D."/>
            <person name="Shen Q."/>
            <person name="Xue P."/>
            <person name="Zou S."/>
            <person name="Wang X."/>
            <person name="Liu X."/>
            <person name="Wang F."/>
            <person name="Yang Y."/>
            <person name="An X."/>
            <person name="Dong Z."/>
            <person name="Zhang K."/>
            <person name="Zhang X."/>
            <person name="Luo M.C."/>
            <person name="Dvorak J."/>
            <person name="Tong Y."/>
            <person name="Wang J."/>
            <person name="Yang H."/>
            <person name="Li Z."/>
            <person name="Wang D."/>
            <person name="Zhang A."/>
            <person name="Wang J."/>
        </authorList>
    </citation>
    <scope>NUCLEOTIDE SEQUENCE</scope>
</reference>
<evidence type="ECO:0000313" key="1">
    <source>
        <dbReference type="EMBL" id="EMS61154.1"/>
    </source>
</evidence>
<sequence>MAILDMPPPRIPLLSPSSLPTLMDQILLRSTTTEVQIHGSCSPSVPSKSSHPNPCQIPAVGVSMMAQQRRAEEIEEGWAVVTRWLEVKQRR</sequence>
<name>M8AK28_TRIUA</name>
<dbReference type="EMBL" id="KD099853">
    <property type="protein sequence ID" value="EMS61154.1"/>
    <property type="molecule type" value="Genomic_DNA"/>
</dbReference>
<accession>M8AK28</accession>
<protein>
    <submittedName>
        <fullName evidence="1">Uncharacterized protein</fullName>
    </submittedName>
</protein>
<organism evidence="1">
    <name type="scientific">Triticum urartu</name>
    <name type="common">Red wild einkorn</name>
    <name type="synonym">Crithodium urartu</name>
    <dbReference type="NCBI Taxonomy" id="4572"/>
    <lineage>
        <taxon>Eukaryota</taxon>
        <taxon>Viridiplantae</taxon>
        <taxon>Streptophyta</taxon>
        <taxon>Embryophyta</taxon>
        <taxon>Tracheophyta</taxon>
        <taxon>Spermatophyta</taxon>
        <taxon>Magnoliopsida</taxon>
        <taxon>Liliopsida</taxon>
        <taxon>Poales</taxon>
        <taxon>Poaceae</taxon>
        <taxon>BOP clade</taxon>
        <taxon>Pooideae</taxon>
        <taxon>Triticodae</taxon>
        <taxon>Triticeae</taxon>
        <taxon>Triticinae</taxon>
        <taxon>Triticum</taxon>
    </lineage>
</organism>